<feature type="domain" description="CusB-like beta-barrel" evidence="4">
    <location>
        <begin position="218"/>
        <end position="290"/>
    </location>
</feature>
<organism evidence="6 7">
    <name type="scientific">Sphingobacterium pedocola</name>
    <dbReference type="NCBI Taxonomy" id="2082722"/>
    <lineage>
        <taxon>Bacteria</taxon>
        <taxon>Pseudomonadati</taxon>
        <taxon>Bacteroidota</taxon>
        <taxon>Sphingobacteriia</taxon>
        <taxon>Sphingobacteriales</taxon>
        <taxon>Sphingobacteriaceae</taxon>
        <taxon>Sphingobacterium</taxon>
    </lineage>
</organism>
<dbReference type="Gene3D" id="2.40.420.20">
    <property type="match status" value="1"/>
</dbReference>
<dbReference type="PANTHER" id="PTHR30097:SF4">
    <property type="entry name" value="SLR6042 PROTEIN"/>
    <property type="match status" value="1"/>
</dbReference>
<keyword evidence="3" id="KW-0732">Signal</keyword>
<feature type="domain" description="CzcB-like barrel-sandwich hybrid" evidence="5">
    <location>
        <begin position="82"/>
        <end position="214"/>
    </location>
</feature>
<dbReference type="PROSITE" id="PS51257">
    <property type="entry name" value="PROKAR_LIPOPROTEIN"/>
    <property type="match status" value="1"/>
</dbReference>
<dbReference type="Pfam" id="PF25954">
    <property type="entry name" value="Beta-barrel_RND_2"/>
    <property type="match status" value="1"/>
</dbReference>
<feature type="chain" id="PRO_5045047306" evidence="3">
    <location>
        <begin position="20"/>
        <end position="367"/>
    </location>
</feature>
<evidence type="ECO:0000259" key="4">
    <source>
        <dbReference type="Pfam" id="PF25954"/>
    </source>
</evidence>
<dbReference type="InterPro" id="IPR058647">
    <property type="entry name" value="BSH_CzcB-like"/>
</dbReference>
<dbReference type="EMBL" id="PSKQ01000023">
    <property type="protein sequence ID" value="MBE8722100.1"/>
    <property type="molecule type" value="Genomic_DNA"/>
</dbReference>
<dbReference type="SUPFAM" id="SSF111369">
    <property type="entry name" value="HlyD-like secretion proteins"/>
    <property type="match status" value="1"/>
</dbReference>
<comment type="caution">
    <text evidence="6">The sequence shown here is derived from an EMBL/GenBank/DDBJ whole genome shotgun (WGS) entry which is preliminary data.</text>
</comment>
<comment type="similarity">
    <text evidence="1">Belongs to the membrane fusion protein (MFP) (TC 8.A.1) family.</text>
</comment>
<evidence type="ECO:0000256" key="2">
    <source>
        <dbReference type="ARBA" id="ARBA00022448"/>
    </source>
</evidence>
<dbReference type="Gene3D" id="2.40.30.170">
    <property type="match status" value="1"/>
</dbReference>
<evidence type="ECO:0000256" key="1">
    <source>
        <dbReference type="ARBA" id="ARBA00009477"/>
    </source>
</evidence>
<sequence>MKKTVYFLTTAAVVTQLFSACTTQQPSDAECTEQATGFCISEQLKKSTQIDSVHYQPIQESLTLTGKVEYNENDFVAFKSLLDGRVERVNFELGDYVQAGKVLAVIRSNDVQEQYQQKRYHESQLVLLKKQLETKQILLSDGMASAPEILETEHSIESTQIELDKINQTLALYRADGTTGNFHLVAPKNGYIVQKKISAGQTITPDGDPLFSISNLKQVWVMVNIYANNLRYIKEGDPVKVRTMAYPDELHTGKVDKIYHVFDDDEHVLKARIVLENKQLNLIPGLGADIIIYKNQSENAYAIPNNALVFNNNRQYVVRYQADCDLSIQEVIPVASNDEFTFVKTDFSENNKIVRTNALLIFDELNR</sequence>
<dbReference type="Gene3D" id="2.40.50.100">
    <property type="match status" value="1"/>
</dbReference>
<proteinExistence type="inferred from homology"/>
<keyword evidence="7" id="KW-1185">Reference proteome</keyword>
<keyword evidence="2" id="KW-0813">Transport</keyword>
<dbReference type="InterPro" id="IPR058792">
    <property type="entry name" value="Beta-barrel_RND_2"/>
</dbReference>
<dbReference type="RefSeq" id="WP_196940021.1">
    <property type="nucleotide sequence ID" value="NZ_MU158690.1"/>
</dbReference>
<evidence type="ECO:0000313" key="7">
    <source>
        <dbReference type="Proteomes" id="UP000618319"/>
    </source>
</evidence>
<name>A0ABR9T9S9_9SPHI</name>
<dbReference type="Proteomes" id="UP000618319">
    <property type="component" value="Unassembled WGS sequence"/>
</dbReference>
<evidence type="ECO:0000313" key="6">
    <source>
        <dbReference type="EMBL" id="MBE8722100.1"/>
    </source>
</evidence>
<dbReference type="InterPro" id="IPR006143">
    <property type="entry name" value="RND_pump_MFP"/>
</dbReference>
<protein>
    <submittedName>
        <fullName evidence="6">Efflux RND transporter periplasmic adaptor subunit</fullName>
    </submittedName>
</protein>
<dbReference type="Pfam" id="PF25973">
    <property type="entry name" value="BSH_CzcB"/>
    <property type="match status" value="1"/>
</dbReference>
<feature type="signal peptide" evidence="3">
    <location>
        <begin position="1"/>
        <end position="19"/>
    </location>
</feature>
<reference evidence="6 7" key="1">
    <citation type="submission" date="2018-02" db="EMBL/GenBank/DDBJ databases">
        <title>Sphingobacterium KA21.</title>
        <authorList>
            <person name="Vasarhelyi B.M."/>
            <person name="Deshmukh S."/>
            <person name="Balint B."/>
            <person name="Kukolya J."/>
        </authorList>
    </citation>
    <scope>NUCLEOTIDE SEQUENCE [LARGE SCALE GENOMIC DNA]</scope>
    <source>
        <strain evidence="6 7">Ka21</strain>
    </source>
</reference>
<accession>A0ABR9T9S9</accession>
<evidence type="ECO:0000256" key="3">
    <source>
        <dbReference type="SAM" id="SignalP"/>
    </source>
</evidence>
<dbReference type="InterPro" id="IPR051909">
    <property type="entry name" value="MFP_Cation_Efflux"/>
</dbReference>
<evidence type="ECO:0000259" key="5">
    <source>
        <dbReference type="Pfam" id="PF25973"/>
    </source>
</evidence>
<gene>
    <name evidence="6" type="ORF">C4F40_15330</name>
</gene>
<dbReference type="PANTHER" id="PTHR30097">
    <property type="entry name" value="CATION EFFLUX SYSTEM PROTEIN CUSB"/>
    <property type="match status" value="1"/>
</dbReference>
<dbReference type="NCBIfam" id="TIGR01730">
    <property type="entry name" value="RND_mfp"/>
    <property type="match status" value="1"/>
</dbReference>